<dbReference type="InParanoid" id="A0A1H9FE07"/>
<keyword evidence="2" id="KW-1185">Reference proteome</keyword>
<dbReference type="Proteomes" id="UP000199021">
    <property type="component" value="Unassembled WGS sequence"/>
</dbReference>
<dbReference type="EMBL" id="FOFB01000008">
    <property type="protein sequence ID" value="SEQ35693.1"/>
    <property type="molecule type" value="Genomic_DNA"/>
</dbReference>
<name>A0A1H9FE07_9BACT</name>
<protein>
    <recommendedName>
        <fullName evidence="3">TonB protein C-terminal</fullName>
    </recommendedName>
</protein>
<organism evidence="1 2">
    <name type="scientific">Neolewinella agarilytica</name>
    <dbReference type="NCBI Taxonomy" id="478744"/>
    <lineage>
        <taxon>Bacteria</taxon>
        <taxon>Pseudomonadati</taxon>
        <taxon>Bacteroidota</taxon>
        <taxon>Saprospiria</taxon>
        <taxon>Saprospirales</taxon>
        <taxon>Lewinellaceae</taxon>
        <taxon>Neolewinella</taxon>
    </lineage>
</organism>
<proteinExistence type="predicted"/>
<dbReference type="AlphaFoldDB" id="A0A1H9FE07"/>
<dbReference type="Gene3D" id="3.30.1150.10">
    <property type="match status" value="1"/>
</dbReference>
<evidence type="ECO:0000313" key="2">
    <source>
        <dbReference type="Proteomes" id="UP000199021"/>
    </source>
</evidence>
<dbReference type="OrthoDB" id="1522859at2"/>
<sequence length="193" mass="21392">MTTPYLRFGLFLALLLCLLAWAFDPGFRCGMSALENLPPEGDLHVDAYGPSAANYLNQLPAELPTFPGVESAEYAERAIRSQKNLAHYLRTNINEQAIAGKRGRVGITFTVDQGGEVREVSPTRLTDPALTVEVMRVFGLMQGKRLRWNPGKIDGKTRAMELKLQLSFGLRCSDCEGLDQEMAINQMDADHFG</sequence>
<reference evidence="2" key="1">
    <citation type="submission" date="2016-10" db="EMBL/GenBank/DDBJ databases">
        <authorList>
            <person name="Varghese N."/>
            <person name="Submissions S."/>
        </authorList>
    </citation>
    <scope>NUCLEOTIDE SEQUENCE [LARGE SCALE GENOMIC DNA]</scope>
    <source>
        <strain evidence="2">DSM 24740</strain>
    </source>
</reference>
<dbReference type="STRING" id="478744.SAMN05444359_108183"/>
<evidence type="ECO:0008006" key="3">
    <source>
        <dbReference type="Google" id="ProtNLM"/>
    </source>
</evidence>
<dbReference type="RefSeq" id="WP_090167655.1">
    <property type="nucleotide sequence ID" value="NZ_FOFB01000008.1"/>
</dbReference>
<accession>A0A1H9FE07</accession>
<gene>
    <name evidence="1" type="ORF">SAMN05444359_108183</name>
</gene>
<evidence type="ECO:0000313" key="1">
    <source>
        <dbReference type="EMBL" id="SEQ35693.1"/>
    </source>
</evidence>